<name>A0A919IL10_9ACTN</name>
<dbReference type="InterPro" id="IPR027417">
    <property type="entry name" value="P-loop_NTPase"/>
</dbReference>
<dbReference type="Gene3D" id="3.40.50.300">
    <property type="entry name" value="P-loop containing nucleotide triphosphate hydrolases"/>
    <property type="match status" value="1"/>
</dbReference>
<evidence type="ECO:0000256" key="1">
    <source>
        <dbReference type="SAM" id="Phobius"/>
    </source>
</evidence>
<dbReference type="EMBL" id="BOMH01000041">
    <property type="protein sequence ID" value="GID67814.1"/>
    <property type="molecule type" value="Genomic_DNA"/>
</dbReference>
<reference evidence="3" key="1">
    <citation type="submission" date="2021-01" db="EMBL/GenBank/DDBJ databases">
        <title>Whole genome shotgun sequence of Actinoplanes cyaneus NBRC 14990.</title>
        <authorList>
            <person name="Komaki H."/>
            <person name="Tamura T."/>
        </authorList>
    </citation>
    <scope>NUCLEOTIDE SEQUENCE</scope>
    <source>
        <strain evidence="3">NBRC 14990</strain>
    </source>
</reference>
<feature type="transmembrane region" description="Helical" evidence="1">
    <location>
        <begin position="7"/>
        <end position="29"/>
    </location>
</feature>
<dbReference type="InterPro" id="IPR007111">
    <property type="entry name" value="NACHT_NTPase"/>
</dbReference>
<feature type="domain" description="NACHT" evidence="2">
    <location>
        <begin position="150"/>
        <end position="312"/>
    </location>
</feature>
<keyword evidence="4" id="KW-1185">Reference proteome</keyword>
<sequence length="734" mass="80035">MWLVSRTVLRIVQITLAAVGSLVVIPYAVNTAPPAWLTTHVAALRVVALGCLALIIVFQAVDGLTAPGETRVWLGANHPHNLDLAVRRVETYLRQRQEGLLSERIRIMLEERPDAVRQPVHLVRRVGGAEHEISGTRRVVEVFDEMTGSMLILGAPGAGKTTQLIDLAQQLLTRARARREASIPVLFDLSDWVNSRPSRWNLRRRGDDEETRTVRSWLLGELEERYGFHRWLSRRWLRENRFVVLLDGLDEVPARLREACVDQINQMQRDAQVARIAVCSREVEYEKLTRRLRLQGAVLVRPLTREQVLEYLAVAKPRLAEIAATLDEDEALWELLTTPLMLSVMMLAHYQGQDWQAVILHADPEEKRRRIFDAYIVEVLARPRAQQGAPPVQTLQTLKTLSELAGRRESGIQVVFPGRTDLRSVLPSEVSDLVRQWLVPLPFAVCLAACAAVLGRLGGVTAAAVMIVVCAGVLLRFPARPGPGTPGGDAALARLSGFLAVVLAGVTVIVLGVDALSTGFDSVLALIVLVLLVSVVDIALLLTFGGPHIALILAVFGLLFLVAMTTAASGVDEVAVRSAVIGLFCVVAVVCLIVCDTTLRPPSEFASGAAIRVVEALVTMMIAVAVAGLAATPRPSAAAALTGWVVGVLFGYPVAHAVARAVQIPMARAAAAVLRRPDPWNGAFLAYAADRSLLISADFGYRFVHLLIRDHLAEIDPERLAGEVRLRRLEIGSA</sequence>
<evidence type="ECO:0000313" key="4">
    <source>
        <dbReference type="Proteomes" id="UP000619479"/>
    </source>
</evidence>
<evidence type="ECO:0000313" key="3">
    <source>
        <dbReference type="EMBL" id="GID67814.1"/>
    </source>
</evidence>
<dbReference type="SUPFAM" id="SSF52540">
    <property type="entry name" value="P-loop containing nucleoside triphosphate hydrolases"/>
    <property type="match status" value="1"/>
</dbReference>
<feature type="transmembrane region" description="Helical" evidence="1">
    <location>
        <begin position="460"/>
        <end position="479"/>
    </location>
</feature>
<gene>
    <name evidence="3" type="ORF">Acy02nite_56950</name>
</gene>
<feature type="transmembrane region" description="Helical" evidence="1">
    <location>
        <begin position="41"/>
        <end position="61"/>
    </location>
</feature>
<accession>A0A919IL10</accession>
<feature type="transmembrane region" description="Helical" evidence="1">
    <location>
        <begin position="574"/>
        <end position="597"/>
    </location>
</feature>
<proteinExistence type="predicted"/>
<feature type="transmembrane region" description="Helical" evidence="1">
    <location>
        <begin position="491"/>
        <end position="511"/>
    </location>
</feature>
<feature type="transmembrane region" description="Helical" evidence="1">
    <location>
        <begin position="609"/>
        <end position="631"/>
    </location>
</feature>
<keyword evidence="1" id="KW-0812">Transmembrane</keyword>
<dbReference type="Pfam" id="PF05729">
    <property type="entry name" value="NACHT"/>
    <property type="match status" value="1"/>
</dbReference>
<feature type="transmembrane region" description="Helical" evidence="1">
    <location>
        <begin position="637"/>
        <end position="659"/>
    </location>
</feature>
<organism evidence="3 4">
    <name type="scientific">Actinoplanes cyaneus</name>
    <dbReference type="NCBI Taxonomy" id="52696"/>
    <lineage>
        <taxon>Bacteria</taxon>
        <taxon>Bacillati</taxon>
        <taxon>Actinomycetota</taxon>
        <taxon>Actinomycetes</taxon>
        <taxon>Micromonosporales</taxon>
        <taxon>Micromonosporaceae</taxon>
        <taxon>Actinoplanes</taxon>
    </lineage>
</organism>
<feature type="transmembrane region" description="Helical" evidence="1">
    <location>
        <begin position="523"/>
        <end position="542"/>
    </location>
</feature>
<evidence type="ECO:0000259" key="2">
    <source>
        <dbReference type="Pfam" id="PF05729"/>
    </source>
</evidence>
<protein>
    <recommendedName>
        <fullName evidence="2">NACHT domain-containing protein</fullName>
    </recommendedName>
</protein>
<keyword evidence="1" id="KW-0472">Membrane</keyword>
<keyword evidence="1" id="KW-1133">Transmembrane helix</keyword>
<dbReference type="AlphaFoldDB" id="A0A919IL10"/>
<comment type="caution">
    <text evidence="3">The sequence shown here is derived from an EMBL/GenBank/DDBJ whole genome shotgun (WGS) entry which is preliminary data.</text>
</comment>
<dbReference type="Proteomes" id="UP000619479">
    <property type="component" value="Unassembled WGS sequence"/>
</dbReference>
<feature type="transmembrane region" description="Helical" evidence="1">
    <location>
        <begin position="549"/>
        <end position="568"/>
    </location>
</feature>